<gene>
    <name evidence="1" type="ORF">GCM10008027_00770</name>
</gene>
<keyword evidence="2" id="KW-1185">Reference proteome</keyword>
<comment type="caution">
    <text evidence="1">The sequence shown here is derived from an EMBL/GenBank/DDBJ whole genome shotgun (WGS) entry which is preliminary data.</text>
</comment>
<name>A0ABQ1T1U1_9GAMM</name>
<dbReference type="Proteomes" id="UP000638462">
    <property type="component" value="Unassembled WGS sequence"/>
</dbReference>
<sequence length="203" mass="24106">MFSVITEKESYELKQTASRYFNMLRNYQDFLDNDSDDKPPHPIYIRRKFHMSHAEFYKIRRQYTGMNEGQIAELLELHASLEKLKKRESEIRAFKAIQFAYFEACKSDKKRRYDADKIGTAHKLTREEKLEFFNVKSVKKGDLKANDHKNILIEESLSLLLKAQPDINIEQAFELSCQIMNQKLPKERVNSTYKKLKSQLRSE</sequence>
<proteinExistence type="predicted"/>
<protein>
    <submittedName>
        <fullName evidence="1">Uncharacterized protein</fullName>
    </submittedName>
</protein>
<evidence type="ECO:0000313" key="2">
    <source>
        <dbReference type="Proteomes" id="UP000638462"/>
    </source>
</evidence>
<dbReference type="RefSeq" id="WP_036967262.1">
    <property type="nucleotide sequence ID" value="NZ_BMIT01000001.1"/>
</dbReference>
<evidence type="ECO:0000313" key="1">
    <source>
        <dbReference type="EMBL" id="GGE79925.1"/>
    </source>
</evidence>
<reference evidence="2" key="1">
    <citation type="journal article" date="2019" name="Int. J. Syst. Evol. Microbiol.">
        <title>The Global Catalogue of Microorganisms (GCM) 10K type strain sequencing project: providing services to taxonomists for standard genome sequencing and annotation.</title>
        <authorList>
            <consortium name="The Broad Institute Genomics Platform"/>
            <consortium name="The Broad Institute Genome Sequencing Center for Infectious Disease"/>
            <person name="Wu L."/>
            <person name="Ma J."/>
        </authorList>
    </citation>
    <scope>NUCLEOTIDE SEQUENCE [LARGE SCALE GENOMIC DNA]</scope>
    <source>
        <strain evidence="2">CGMCC 1.15394</strain>
    </source>
</reference>
<dbReference type="EMBL" id="BMIT01000001">
    <property type="protein sequence ID" value="GGE79925.1"/>
    <property type="molecule type" value="Genomic_DNA"/>
</dbReference>
<accession>A0ABQ1T1U1</accession>
<organism evidence="1 2">
    <name type="scientific">Pseudoalteromonas gelatinilytica</name>
    <dbReference type="NCBI Taxonomy" id="1703256"/>
    <lineage>
        <taxon>Bacteria</taxon>
        <taxon>Pseudomonadati</taxon>
        <taxon>Pseudomonadota</taxon>
        <taxon>Gammaproteobacteria</taxon>
        <taxon>Alteromonadales</taxon>
        <taxon>Pseudoalteromonadaceae</taxon>
        <taxon>Pseudoalteromonas</taxon>
    </lineage>
</organism>